<proteinExistence type="predicted"/>
<reference evidence="1 2" key="1">
    <citation type="journal article" date="2015" name="Proc. Natl. Acad. Sci. U.S.A.">
        <title>The resurrection genome of Boea hygrometrica: A blueprint for survival of dehydration.</title>
        <authorList>
            <person name="Xiao L."/>
            <person name="Yang G."/>
            <person name="Zhang L."/>
            <person name="Yang X."/>
            <person name="Zhao S."/>
            <person name="Ji Z."/>
            <person name="Zhou Q."/>
            <person name="Hu M."/>
            <person name="Wang Y."/>
            <person name="Chen M."/>
            <person name="Xu Y."/>
            <person name="Jin H."/>
            <person name="Xiao X."/>
            <person name="Hu G."/>
            <person name="Bao F."/>
            <person name="Hu Y."/>
            <person name="Wan P."/>
            <person name="Li L."/>
            <person name="Deng X."/>
            <person name="Kuang T."/>
            <person name="Xiang C."/>
            <person name="Zhu J.K."/>
            <person name="Oliver M.J."/>
            <person name="He Y."/>
        </authorList>
    </citation>
    <scope>NUCLEOTIDE SEQUENCE [LARGE SCALE GENOMIC DNA]</scope>
    <source>
        <strain evidence="2">cv. XS01</strain>
    </source>
</reference>
<evidence type="ECO:0000313" key="2">
    <source>
        <dbReference type="Proteomes" id="UP000250235"/>
    </source>
</evidence>
<organism evidence="1 2">
    <name type="scientific">Dorcoceras hygrometricum</name>
    <dbReference type="NCBI Taxonomy" id="472368"/>
    <lineage>
        <taxon>Eukaryota</taxon>
        <taxon>Viridiplantae</taxon>
        <taxon>Streptophyta</taxon>
        <taxon>Embryophyta</taxon>
        <taxon>Tracheophyta</taxon>
        <taxon>Spermatophyta</taxon>
        <taxon>Magnoliopsida</taxon>
        <taxon>eudicotyledons</taxon>
        <taxon>Gunneridae</taxon>
        <taxon>Pentapetalae</taxon>
        <taxon>asterids</taxon>
        <taxon>lamiids</taxon>
        <taxon>Lamiales</taxon>
        <taxon>Gesneriaceae</taxon>
        <taxon>Didymocarpoideae</taxon>
        <taxon>Trichosporeae</taxon>
        <taxon>Loxocarpinae</taxon>
        <taxon>Dorcoceras</taxon>
    </lineage>
</organism>
<keyword evidence="2" id="KW-1185">Reference proteome</keyword>
<gene>
    <name evidence="1" type="ORF">F511_45204</name>
</gene>
<sequence>MNSSLLLRDLSRTADVIISVGNVVAENDGDVMMSDILLWLTSSNLLKQTMSC</sequence>
<accession>A0A2Z6ZWQ1</accession>
<protein>
    <submittedName>
        <fullName evidence="1">Uncharacterized protein</fullName>
    </submittedName>
</protein>
<name>A0A2Z6ZWQ1_9LAMI</name>
<dbReference type="Proteomes" id="UP000250235">
    <property type="component" value="Unassembled WGS sequence"/>
</dbReference>
<dbReference type="EMBL" id="KV031451">
    <property type="protein sequence ID" value="KZV13636.1"/>
    <property type="molecule type" value="Genomic_DNA"/>
</dbReference>
<evidence type="ECO:0000313" key="1">
    <source>
        <dbReference type="EMBL" id="KZV13636.1"/>
    </source>
</evidence>
<dbReference type="AlphaFoldDB" id="A0A2Z6ZWQ1"/>